<organism evidence="1 3">
    <name type="scientific">Pyrococcus abyssi (strain GE5 / Orsay)</name>
    <dbReference type="NCBI Taxonomy" id="272844"/>
    <lineage>
        <taxon>Archaea</taxon>
        <taxon>Methanobacteriati</taxon>
        <taxon>Methanobacteriota</taxon>
        <taxon>Thermococci</taxon>
        <taxon>Thermococcales</taxon>
        <taxon>Thermococcaceae</taxon>
        <taxon>Pyrococcus</taxon>
    </lineage>
</organism>
<dbReference type="PANTHER" id="PTHR41930">
    <property type="entry name" value="UPF0200 PROTEIN MJ1399"/>
    <property type="match status" value="1"/>
</dbReference>
<reference evidence="1" key="1">
    <citation type="submission" date="1999-07" db="EMBL/GenBank/DDBJ databases">
        <authorList>
            <person name="Genoscope"/>
        </authorList>
    </citation>
    <scope>NUCLEOTIDE SEQUENCE</scope>
    <source>
        <strain evidence="1">Orsay</strain>
    </source>
</reference>
<reference evidence="1" key="2">
    <citation type="journal article" date="2000" name="J. Mol. Biol.">
        <title>Archaeal homologs of eukaryotic methylation guide small nucleolar RNAs: lessons from the Pyrococcus genomes.</title>
        <authorList>
            <person name="Gaspin C."/>
            <person name="Cavaille J."/>
            <person name="Erauso G."/>
        </authorList>
    </citation>
    <scope>NUCLEOTIDE SEQUENCE</scope>
    <source>
        <strain evidence="1">Orsay</strain>
    </source>
</reference>
<sequence length="197" mass="22304">MGMEKMIVGIAGKIAAGKTTVAKFLEEFGFCRISCSEPLFDILTGNTQGYSWVPEVEFKGEPTRENLIELGRILKEKYGEDILIRLAVDKLRNCENIAIDGVRSMGEVDAIKRMGGIVVYIEAKPEIRFERLRRRGSSKDRGIKSLEDLLKFDEWEEKLYETTKIKEKADIVIVNEGTLEELRDKIISALGLGKHVH</sequence>
<dbReference type="Pfam" id="PF13238">
    <property type="entry name" value="AAA_18"/>
    <property type="match status" value="1"/>
</dbReference>
<name>Q9UYH5_PYRAB</name>
<accession>Q9UYH5</accession>
<proteinExistence type="predicted"/>
<dbReference type="KEGG" id="pab:PAB1012"/>
<dbReference type="PANTHER" id="PTHR41930:SF1">
    <property type="entry name" value="DEPHOSPHO-COA KINASE"/>
    <property type="match status" value="1"/>
</dbReference>
<dbReference type="NCBIfam" id="NF006226">
    <property type="entry name" value="PRK08356.1"/>
    <property type="match status" value="1"/>
</dbReference>
<dbReference type="EMBL" id="AJ248287">
    <property type="protein sequence ID" value="CAB50437.1"/>
    <property type="molecule type" value="Genomic_DNA"/>
</dbReference>
<evidence type="ECO:0000313" key="1">
    <source>
        <dbReference type="EMBL" id="CAB50437.1"/>
    </source>
</evidence>
<evidence type="ECO:0000313" key="2">
    <source>
        <dbReference type="EMBL" id="CCE70986.1"/>
    </source>
</evidence>
<dbReference type="GO" id="GO:0016301">
    <property type="term" value="F:kinase activity"/>
    <property type="evidence" value="ECO:0007669"/>
    <property type="project" value="UniProtKB-KW"/>
</dbReference>
<dbReference type="SUPFAM" id="SSF52540">
    <property type="entry name" value="P-loop containing nucleoside triphosphate hydrolases"/>
    <property type="match status" value="1"/>
</dbReference>
<dbReference type="eggNOG" id="arCOG01045">
    <property type="taxonomic scope" value="Archaea"/>
</dbReference>
<evidence type="ECO:0000313" key="3">
    <source>
        <dbReference type="Proteomes" id="UP000000810"/>
    </source>
</evidence>
<dbReference type="STRING" id="272844.PAB1012"/>
<reference evidence="1" key="3">
    <citation type="journal article" date="2001" name="Genome Res.">
        <title>Genome evolution at the genus level: comparison of three complete genomes of hyperthermophilic archaea.</title>
        <authorList>
            <person name="Lecompte O."/>
            <person name="Ripp R."/>
            <person name="Puzos-Barbe V."/>
            <person name="Duprat S."/>
            <person name="Heilig R."/>
            <person name="Dietrich J."/>
            <person name="Thierry J.C."/>
            <person name="Poch O."/>
        </authorList>
    </citation>
    <scope>NUCLEOTIDE SEQUENCE</scope>
    <source>
        <strain evidence="1">Orsay</strain>
    </source>
</reference>
<gene>
    <name evidence="1" type="ordered locus">PAB1012</name>
</gene>
<dbReference type="HOGENOM" id="CLU_1412426_0_0_2"/>
<dbReference type="PIR" id="H75067">
    <property type="entry name" value="H75067"/>
</dbReference>
<reference evidence="2 4" key="5">
    <citation type="journal article" date="2012" name="Curr. Microbiol.">
        <title>Re-annotation of two hyperthermophilic archaea Pyrococcus abyssi GE5 and Pyrococcus furiosus DSM 3638.</title>
        <authorList>
            <person name="Gao J."/>
            <person name="Wang J."/>
        </authorList>
    </citation>
    <scope>GENOME REANNOTATION</scope>
    <source>
        <strain evidence="2">GE5</strain>
        <strain evidence="4">GE5 / Orsay</strain>
    </source>
</reference>
<protein>
    <submittedName>
        <fullName evidence="1">Predicted nucleotide kinase</fullName>
    </submittedName>
</protein>
<dbReference type="InterPro" id="IPR027417">
    <property type="entry name" value="P-loop_NTPase"/>
</dbReference>
<dbReference type="AlphaFoldDB" id="Q9UYH5"/>
<dbReference type="PATRIC" id="fig|272844.11.peg.1631"/>
<dbReference type="Gene3D" id="3.40.50.300">
    <property type="entry name" value="P-loop containing nucleotide triphosphate hydrolases"/>
    <property type="match status" value="1"/>
</dbReference>
<evidence type="ECO:0000313" key="4">
    <source>
        <dbReference type="Proteomes" id="UP000009139"/>
    </source>
</evidence>
<keyword evidence="3" id="KW-1185">Reference proteome</keyword>
<dbReference type="Proteomes" id="UP000009139">
    <property type="component" value="Chromosome"/>
</dbReference>
<keyword evidence="1" id="KW-0808">Transferase</keyword>
<reference evidence="1 3" key="4">
    <citation type="journal article" date="2003" name="Mol. Microbiol.">
        <title>An integrated analysis of the genome of the hyperthermophilic archaeon Pyrococcus abyssi.</title>
        <authorList>
            <person name="Cohen G."/>
            <person name="Barbe V."/>
            <person name="Flament D."/>
            <person name="Galperin M."/>
            <person name="Heilig R."/>
            <person name="Ripp R."/>
            <person name="Lecompte O."/>
            <person name="Prieur D."/>
            <person name="Poch O."/>
            <person name="Quellerou J."/>
            <person name="Thierry J.C."/>
            <person name="Van der Oost J."/>
            <person name="Weissenbach J."/>
            <person name="Zivanovic Y."/>
            <person name="Forterre P."/>
        </authorList>
    </citation>
    <scope>NUCLEOTIDE SEQUENCE [LARGE SCALE GENOMIC DNA]</scope>
    <source>
        <strain evidence="3">GE5 / Orsay</strain>
        <strain evidence="1">Orsay</strain>
    </source>
</reference>
<keyword evidence="1" id="KW-0418">Kinase</keyword>
<dbReference type="EMBL" id="HE613800">
    <property type="protein sequence ID" value="CCE70986.1"/>
    <property type="molecule type" value="Genomic_DNA"/>
</dbReference>
<dbReference type="Proteomes" id="UP000000810">
    <property type="component" value="Chromosome"/>
</dbReference>